<comment type="similarity">
    <text evidence="2">Belongs to the FAD-binding monooxygenase family.</text>
</comment>
<comment type="cofactor">
    <cofactor evidence="1">
        <name>FAD</name>
        <dbReference type="ChEBI" id="CHEBI:57692"/>
    </cofactor>
</comment>
<keyword evidence="3" id="KW-0560">Oxidoreductase</keyword>
<sequence>MTTTTPAEDLEVLIIGSGISGIGAACHLTMERPGTDYAVLEAREASGGTWDLFRYPGIRSDSDLFTFGYDFRPWQDDQAIASADKILTYLRETAREYRVEENIRYRHRVVRADWSSDAARWIVQVEREDGERVEIHARWIFGATGYYDYDEGYTPDLPGRDRYEGPLVHPQHWPEDLDPSGKRFVVIGSGATAVTLVPALAEQGAEHVTMLQRTPTYIMPVPGTDTMATVLPRLIGRRRGFAAVRARYIWQQRLVFSLAQRFPKASRALIRRVNQRLLPDHVDVDTHFNPPYDPWDQRLCAVPDGDLFRTLRQGRASVVTDRIATFTERGIRLESGEELEADVIVTATGLKLSLFGGIDLAVDGEDFHAPDHVAYKGMMLSDVPNFAFSVGYTNSSWTLKVDLLCRQFTALLRHMDEHGLAVCRPVAPPMPTRPLLDFEAGYVQRSIETLPRQGDRAPWQMSMSYLDDVKLVASTPVVDEFLHFDADPSSTRQDAVATAS</sequence>
<dbReference type="SUPFAM" id="SSF51905">
    <property type="entry name" value="FAD/NAD(P)-binding domain"/>
    <property type="match status" value="2"/>
</dbReference>
<comment type="caution">
    <text evidence="4">The sequence shown here is derived from an EMBL/GenBank/DDBJ whole genome shotgun (WGS) entry which is preliminary data.</text>
</comment>
<dbReference type="PANTHER" id="PTHR43872:SF1">
    <property type="entry name" value="MONOOXYGENASE, PUTATIVE (AFU_ORTHOLOGUE AFUA_8G02570)-RELATED"/>
    <property type="match status" value="1"/>
</dbReference>
<dbReference type="InterPro" id="IPR051820">
    <property type="entry name" value="FAD-binding_MO"/>
</dbReference>
<evidence type="ECO:0000256" key="1">
    <source>
        <dbReference type="ARBA" id="ARBA00001974"/>
    </source>
</evidence>
<accession>A0ABN2W334</accession>
<dbReference type="InterPro" id="IPR036188">
    <property type="entry name" value="FAD/NAD-bd_sf"/>
</dbReference>
<dbReference type="EMBL" id="BAAAPY010000009">
    <property type="protein sequence ID" value="GAA2082577.1"/>
    <property type="molecule type" value="Genomic_DNA"/>
</dbReference>
<protein>
    <submittedName>
        <fullName evidence="4">NAD(P)/FAD-dependent oxidoreductase</fullName>
    </submittedName>
</protein>
<evidence type="ECO:0000313" key="4">
    <source>
        <dbReference type="EMBL" id="GAA2082577.1"/>
    </source>
</evidence>
<organism evidence="4 5">
    <name type="scientific">Aeromicrobium halocynthiae</name>
    <dbReference type="NCBI Taxonomy" id="560557"/>
    <lineage>
        <taxon>Bacteria</taxon>
        <taxon>Bacillati</taxon>
        <taxon>Actinomycetota</taxon>
        <taxon>Actinomycetes</taxon>
        <taxon>Propionibacteriales</taxon>
        <taxon>Nocardioidaceae</taxon>
        <taxon>Aeromicrobium</taxon>
    </lineage>
</organism>
<evidence type="ECO:0000256" key="2">
    <source>
        <dbReference type="ARBA" id="ARBA00010139"/>
    </source>
</evidence>
<name>A0ABN2W334_9ACTN</name>
<dbReference type="Proteomes" id="UP001501480">
    <property type="component" value="Unassembled WGS sequence"/>
</dbReference>
<dbReference type="Pfam" id="PF13738">
    <property type="entry name" value="Pyr_redox_3"/>
    <property type="match status" value="1"/>
</dbReference>
<reference evidence="4 5" key="1">
    <citation type="journal article" date="2019" name="Int. J. Syst. Evol. Microbiol.">
        <title>The Global Catalogue of Microorganisms (GCM) 10K type strain sequencing project: providing services to taxonomists for standard genome sequencing and annotation.</title>
        <authorList>
            <consortium name="The Broad Institute Genomics Platform"/>
            <consortium name="The Broad Institute Genome Sequencing Center for Infectious Disease"/>
            <person name="Wu L."/>
            <person name="Ma J."/>
        </authorList>
    </citation>
    <scope>NUCLEOTIDE SEQUENCE [LARGE SCALE GENOMIC DNA]</scope>
    <source>
        <strain evidence="4 5">JCM 15749</strain>
    </source>
</reference>
<keyword evidence="5" id="KW-1185">Reference proteome</keyword>
<dbReference type="Gene3D" id="3.50.50.60">
    <property type="entry name" value="FAD/NAD(P)-binding domain"/>
    <property type="match status" value="3"/>
</dbReference>
<proteinExistence type="inferred from homology"/>
<dbReference type="RefSeq" id="WP_344329025.1">
    <property type="nucleotide sequence ID" value="NZ_BAAAPY010000009.1"/>
</dbReference>
<gene>
    <name evidence="4" type="ORF">GCM10009821_24290</name>
</gene>
<evidence type="ECO:0000256" key="3">
    <source>
        <dbReference type="ARBA" id="ARBA00023033"/>
    </source>
</evidence>
<keyword evidence="3" id="KW-0503">Monooxygenase</keyword>
<dbReference type="PANTHER" id="PTHR43872">
    <property type="entry name" value="MONOOXYGENASE, PUTATIVE (AFU_ORTHOLOGUE AFUA_8G02570)-RELATED"/>
    <property type="match status" value="1"/>
</dbReference>
<evidence type="ECO:0000313" key="5">
    <source>
        <dbReference type="Proteomes" id="UP001501480"/>
    </source>
</evidence>